<sequence>MALSSIGGDKAIGSQQDEVERLLRAQRSNEAISDGGLWMVERLGKVMLLRWSALPHCSFSFRSMWSAVEEKQRFGDFCGVGCGGPAVVMVTAPVTLNL</sequence>
<dbReference type="Proteomes" id="UP000594638">
    <property type="component" value="Unassembled WGS sequence"/>
</dbReference>
<accession>A0A8S0V071</accession>
<protein>
    <submittedName>
        <fullName evidence="1">Uncharacterized protein</fullName>
    </submittedName>
</protein>
<keyword evidence="2" id="KW-1185">Reference proteome</keyword>
<name>A0A8S0V071_OLEEU</name>
<organism evidence="1 2">
    <name type="scientific">Olea europaea subsp. europaea</name>
    <dbReference type="NCBI Taxonomy" id="158383"/>
    <lineage>
        <taxon>Eukaryota</taxon>
        <taxon>Viridiplantae</taxon>
        <taxon>Streptophyta</taxon>
        <taxon>Embryophyta</taxon>
        <taxon>Tracheophyta</taxon>
        <taxon>Spermatophyta</taxon>
        <taxon>Magnoliopsida</taxon>
        <taxon>eudicotyledons</taxon>
        <taxon>Gunneridae</taxon>
        <taxon>Pentapetalae</taxon>
        <taxon>asterids</taxon>
        <taxon>lamiids</taxon>
        <taxon>Lamiales</taxon>
        <taxon>Oleaceae</taxon>
        <taxon>Oleeae</taxon>
        <taxon>Olea</taxon>
    </lineage>
</organism>
<reference evidence="1 2" key="1">
    <citation type="submission" date="2019-12" db="EMBL/GenBank/DDBJ databases">
        <authorList>
            <person name="Alioto T."/>
            <person name="Alioto T."/>
            <person name="Gomez Garrido J."/>
        </authorList>
    </citation>
    <scope>NUCLEOTIDE SEQUENCE [LARGE SCALE GENOMIC DNA]</scope>
</reference>
<evidence type="ECO:0000313" key="2">
    <source>
        <dbReference type="Proteomes" id="UP000594638"/>
    </source>
</evidence>
<dbReference type="EMBL" id="CACTIH010009127">
    <property type="protein sequence ID" value="CAA3025182.1"/>
    <property type="molecule type" value="Genomic_DNA"/>
</dbReference>
<gene>
    <name evidence="1" type="ORF">OLEA9_A089899</name>
</gene>
<dbReference type="Gramene" id="OE9A089899T1">
    <property type="protein sequence ID" value="OE9A089899C1"/>
    <property type="gene ID" value="OE9A089899"/>
</dbReference>
<proteinExistence type="predicted"/>
<evidence type="ECO:0000313" key="1">
    <source>
        <dbReference type="EMBL" id="CAA3025182.1"/>
    </source>
</evidence>
<comment type="caution">
    <text evidence="1">The sequence shown here is derived from an EMBL/GenBank/DDBJ whole genome shotgun (WGS) entry which is preliminary data.</text>
</comment>
<dbReference type="AlphaFoldDB" id="A0A8S0V071"/>